<feature type="domain" description="Bromo" evidence="4">
    <location>
        <begin position="1380"/>
        <end position="1453"/>
    </location>
</feature>
<feature type="compositionally biased region" description="Basic and acidic residues" evidence="3">
    <location>
        <begin position="773"/>
        <end position="783"/>
    </location>
</feature>
<evidence type="ECO:0000256" key="1">
    <source>
        <dbReference type="ARBA" id="ARBA00023117"/>
    </source>
</evidence>
<dbReference type="Proteomes" id="UP001497392">
    <property type="component" value="Unassembled WGS sequence"/>
</dbReference>
<feature type="compositionally biased region" description="Polar residues" evidence="3">
    <location>
        <begin position="728"/>
        <end position="741"/>
    </location>
</feature>
<feature type="region of interest" description="Disordered" evidence="3">
    <location>
        <begin position="1"/>
        <end position="74"/>
    </location>
</feature>
<feature type="compositionally biased region" description="Basic residues" evidence="3">
    <location>
        <begin position="488"/>
        <end position="503"/>
    </location>
</feature>
<feature type="compositionally biased region" description="Polar residues" evidence="3">
    <location>
        <begin position="274"/>
        <end position="294"/>
    </location>
</feature>
<sequence>MRGPPRQDYGPPMGQPYHDPHWRQGPAAPQSGMGPYPGHAPAINMPPAQGPPPLRPHYDPWQAPGPALANAMPAPSQYEVPGHQQMWGANAAPQHQPQPQYLPPHLQSAPAPMHEHMHGPPGTMQEHMQGHSAPMQEHMQGAPVPMQEHMQGHPATMHEHMQGHPAPMHAHAQEHAQALPPWLQPEQSMLPPLPPAEPSDAPPPPPEEAAPPASGAPLQQEPPPLPEQALQGGPPRGDAAMPVPHAAEQTPTAEMADVSLNGPQTGGSKEAGESLSQPSPRLALSQEQASQTTPSPGPFKMELKAKATPSPLQKNVLRIVRGNPSLVAGVQRRTSNLGPRPAGQETPTSAPAQKLPGGPSIPLPPHLENNGRLAIPQSPPWLASGVEQAPSGGPEQATAAGPKQAALPAADGAVLHASGTTPTLPPAQDRAQIAQNGLKAASTHQSERSSSPDSSSRSSSPSSDSSSSRSSASDSSSRSSESAGPRGYRPHRRSLSRGPRSRNVRRDERHREPSWERSRHRDWDRDRGRDRERERDGYRDRGRGRSRERLREPYGDRHRAERHPRDHDRLRERPPREYDHVGLHGRRRDDYDTPERAKPLSSERVRAQSRLHSGTPEPRADHHRPKRPTPGAVEGAAPPPPPPDEPDQEHSASQKEAIFIQRMNDSIKGRIAKLAAGYGVDFVGAHQDDVRGLDKLLMSRVYPEHPDFHVWDAVDDAFAQTEEVTGEQGASHSASALSNLQLGPKPVPKEDRQQPEDWDCPLEVPWSPRARKPPADPRPHPEPGEVPVEAPPMSLALPTFAIFPENEEKQDGGDEDSVLSWSDTPRRHGATDEATSAPFAPAGGDMMQAPAAPQHELMVQEDGRDWALEQMSQAAAPATAARAGPSMRRPLLEDISADVEEWCWIERRKDTVQLNNNDRSLLDLARMARGGKHGVFPGVSVYRHRDQLWIPLTERGFAAKELEWVREEDMPDRDAQDAACSYTAAVSAAAGMSEQALTQWMDSFPADGRPEPPGASQQDQGEALMPPNLDVEGGEADSSSSEGTQLWFDSFSLSEDPTAAAQARAQANAAAAEEAFFTRKDGAGAAERREVWGPRPPTQHSALVAGRLVLAAVGQAEGRTLVADLIQRALRKVREERQDELNARRQARQAQHEEKRTPQDGSASAAKAETPAKSHQEDRKRKHEQETPSSHSRQHRDRAAQQRAASTPEASKKVGAALDDPASVSRQQKILSAAALPEAVRLEAAAKQTAAAAADAAAERTPEKARGQPARAEAKPSARKRKVLQLDESSDDEAAARAREPEQATPVKPAKRAKSSTPGSAAKAHAARRAGPDAEGDGEAEAEREQRKMREAAEKAQENSRHDAMKNAMLQAIRALIQFDGKELSQLFLKPATGFDGYTDVIKNPICLLDIMNKHQKHQQYPLNRDGFDAITADLKLMCDNCRAYNTGNQDLQESANLMWNEATKQLEVHYQKALSEIASLMSGQRAR</sequence>
<feature type="compositionally biased region" description="Low complexity" evidence="3">
    <location>
        <begin position="448"/>
        <end position="483"/>
    </location>
</feature>
<dbReference type="Gene3D" id="1.20.920.10">
    <property type="entry name" value="Bromodomain-like"/>
    <property type="match status" value="1"/>
</dbReference>
<evidence type="ECO:0000256" key="2">
    <source>
        <dbReference type="PROSITE-ProRule" id="PRU00035"/>
    </source>
</evidence>
<dbReference type="InterPro" id="IPR039715">
    <property type="entry name" value="ZCCHC10"/>
</dbReference>
<feature type="compositionally biased region" description="Basic and acidic residues" evidence="3">
    <location>
        <begin position="1170"/>
        <end position="1186"/>
    </location>
</feature>
<protein>
    <submittedName>
        <fullName evidence="5">G4988 protein</fullName>
    </submittedName>
</protein>
<keyword evidence="6" id="KW-1185">Reference proteome</keyword>
<dbReference type="PANTHER" id="PTHR13491">
    <property type="entry name" value="ZCCHC10 PROTEIN"/>
    <property type="match status" value="1"/>
</dbReference>
<evidence type="ECO:0000259" key="4">
    <source>
        <dbReference type="PROSITE" id="PS50014"/>
    </source>
</evidence>
<reference evidence="5 6" key="1">
    <citation type="submission" date="2024-06" db="EMBL/GenBank/DDBJ databases">
        <authorList>
            <person name="Kraege A."/>
            <person name="Thomma B."/>
        </authorList>
    </citation>
    <scope>NUCLEOTIDE SEQUENCE [LARGE SCALE GENOMIC DNA]</scope>
</reference>
<evidence type="ECO:0000256" key="3">
    <source>
        <dbReference type="SAM" id="MobiDB-lite"/>
    </source>
</evidence>
<gene>
    <name evidence="5" type="primary">g4988</name>
    <name evidence="5" type="ORF">VP750_LOCUS4256</name>
</gene>
<dbReference type="CDD" id="cd04369">
    <property type="entry name" value="Bromodomain"/>
    <property type="match status" value="1"/>
</dbReference>
<evidence type="ECO:0000313" key="5">
    <source>
        <dbReference type="EMBL" id="CAL5222597.1"/>
    </source>
</evidence>
<feature type="compositionally biased region" description="Low complexity" evidence="3">
    <location>
        <begin position="1245"/>
        <end position="1256"/>
    </location>
</feature>
<feature type="region of interest" description="Disordered" evidence="3">
    <location>
        <begin position="807"/>
        <end position="840"/>
    </location>
</feature>
<feature type="region of interest" description="Disordered" evidence="3">
    <location>
        <begin position="1244"/>
        <end position="1362"/>
    </location>
</feature>
<feature type="region of interest" description="Disordered" evidence="3">
    <location>
        <begin position="184"/>
        <end position="653"/>
    </location>
</feature>
<proteinExistence type="predicted"/>
<dbReference type="PANTHER" id="PTHR13491:SF0">
    <property type="entry name" value="ZINC FINGER CCHC DOMAIN-CONTAINING PROTEIN 10"/>
    <property type="match status" value="1"/>
</dbReference>
<evidence type="ECO:0000313" key="6">
    <source>
        <dbReference type="Proteomes" id="UP001497392"/>
    </source>
</evidence>
<dbReference type="PROSITE" id="PS50014">
    <property type="entry name" value="BROMODOMAIN_2"/>
    <property type="match status" value="1"/>
</dbReference>
<feature type="compositionally biased region" description="Low complexity" evidence="3">
    <location>
        <begin position="210"/>
        <end position="219"/>
    </location>
</feature>
<feature type="region of interest" description="Disordered" evidence="3">
    <location>
        <begin position="722"/>
        <end position="791"/>
    </location>
</feature>
<feature type="compositionally biased region" description="Low complexity" evidence="3">
    <location>
        <begin position="396"/>
        <end position="410"/>
    </location>
</feature>
<name>A0ABP1FYF6_9CHLO</name>
<accession>A0ABP1FYF6</accession>
<comment type="caution">
    <text evidence="5">The sequence shown here is derived from an EMBL/GenBank/DDBJ whole genome shotgun (WGS) entry which is preliminary data.</text>
</comment>
<feature type="region of interest" description="Disordered" evidence="3">
    <location>
        <begin position="1140"/>
        <end position="1225"/>
    </location>
</feature>
<feature type="compositionally biased region" description="Basic and acidic residues" evidence="3">
    <location>
        <begin position="1341"/>
        <end position="1362"/>
    </location>
</feature>
<feature type="compositionally biased region" description="Basic and acidic residues" evidence="3">
    <location>
        <begin position="1257"/>
        <end position="1276"/>
    </location>
</feature>
<feature type="compositionally biased region" description="Basic and acidic residues" evidence="3">
    <location>
        <begin position="504"/>
        <end position="606"/>
    </location>
</feature>
<dbReference type="SUPFAM" id="SSF47370">
    <property type="entry name" value="Bromodomain"/>
    <property type="match status" value="1"/>
</dbReference>
<dbReference type="EMBL" id="CAXHTA020000007">
    <property type="protein sequence ID" value="CAL5222597.1"/>
    <property type="molecule type" value="Genomic_DNA"/>
</dbReference>
<dbReference type="SMART" id="SM00297">
    <property type="entry name" value="BROMO"/>
    <property type="match status" value="1"/>
</dbReference>
<dbReference type="Pfam" id="PF00439">
    <property type="entry name" value="Bromodomain"/>
    <property type="match status" value="1"/>
</dbReference>
<keyword evidence="1 2" id="KW-0103">Bromodomain</keyword>
<organism evidence="5 6">
    <name type="scientific">Coccomyxa viridis</name>
    <dbReference type="NCBI Taxonomy" id="1274662"/>
    <lineage>
        <taxon>Eukaryota</taxon>
        <taxon>Viridiplantae</taxon>
        <taxon>Chlorophyta</taxon>
        <taxon>core chlorophytes</taxon>
        <taxon>Trebouxiophyceae</taxon>
        <taxon>Trebouxiophyceae incertae sedis</taxon>
        <taxon>Coccomyxaceae</taxon>
        <taxon>Coccomyxa</taxon>
    </lineage>
</organism>
<feature type="region of interest" description="Disordered" evidence="3">
    <location>
        <begin position="157"/>
        <end position="176"/>
    </location>
</feature>
<feature type="compositionally biased region" description="Pro residues" evidence="3">
    <location>
        <begin position="191"/>
        <end position="209"/>
    </location>
</feature>
<feature type="region of interest" description="Disordered" evidence="3">
    <location>
        <begin position="1003"/>
        <end position="1043"/>
    </location>
</feature>
<dbReference type="InterPro" id="IPR001487">
    <property type="entry name" value="Bromodomain"/>
</dbReference>
<dbReference type="InterPro" id="IPR036427">
    <property type="entry name" value="Bromodomain-like_sf"/>
</dbReference>